<dbReference type="Pfam" id="PF14542">
    <property type="entry name" value="Acetyltransf_CG"/>
    <property type="match status" value="1"/>
</dbReference>
<evidence type="ECO:0000259" key="1">
    <source>
        <dbReference type="PROSITE" id="PS51729"/>
    </source>
</evidence>
<dbReference type="InterPro" id="IPR045057">
    <property type="entry name" value="Gcn5-rel_NAT"/>
</dbReference>
<comment type="caution">
    <text evidence="2">The sequence shown here is derived from an EMBL/GenBank/DDBJ whole genome shotgun (WGS) entry which is preliminary data.</text>
</comment>
<name>A0ABS6YFJ1_9ACTN</name>
<dbReference type="InterPro" id="IPR016181">
    <property type="entry name" value="Acyl_CoA_acyltransferase"/>
</dbReference>
<protein>
    <submittedName>
        <fullName evidence="2">N-acetyltransferase</fullName>
    </submittedName>
</protein>
<accession>A0ABS6YFJ1</accession>
<dbReference type="PANTHER" id="PTHR31435">
    <property type="entry name" value="PROTEIN NATD1"/>
    <property type="match status" value="1"/>
</dbReference>
<keyword evidence="3" id="KW-1185">Reference proteome</keyword>
<reference evidence="2 3" key="1">
    <citation type="submission" date="2019-11" db="EMBL/GenBank/DDBJ databases">
        <authorList>
            <person name="Ay H."/>
        </authorList>
    </citation>
    <scope>NUCLEOTIDE SEQUENCE [LARGE SCALE GENOMIC DNA]</scope>
    <source>
        <strain evidence="2 3">BG9H</strain>
    </source>
</reference>
<dbReference type="InterPro" id="IPR031165">
    <property type="entry name" value="GNAT_YJDJ"/>
</dbReference>
<dbReference type="RefSeq" id="WP_219686661.1">
    <property type="nucleotide sequence ID" value="NZ_WMBF01000003.1"/>
</dbReference>
<dbReference type="SUPFAM" id="SSF55729">
    <property type="entry name" value="Acyl-CoA N-acyltransferases (Nat)"/>
    <property type="match status" value="1"/>
</dbReference>
<dbReference type="Proteomes" id="UP001197114">
    <property type="component" value="Unassembled WGS sequence"/>
</dbReference>
<proteinExistence type="predicted"/>
<dbReference type="EMBL" id="WMBF01000003">
    <property type="protein sequence ID" value="MBW5420158.1"/>
    <property type="molecule type" value="Genomic_DNA"/>
</dbReference>
<organism evidence="2 3">
    <name type="scientific">Streptomyces anatolicus</name>
    <dbReference type="NCBI Taxonomy" id="2675858"/>
    <lineage>
        <taxon>Bacteria</taxon>
        <taxon>Bacillati</taxon>
        <taxon>Actinomycetota</taxon>
        <taxon>Actinomycetes</taxon>
        <taxon>Kitasatosporales</taxon>
        <taxon>Streptomycetaceae</taxon>
        <taxon>Streptomyces</taxon>
    </lineage>
</organism>
<evidence type="ECO:0000313" key="3">
    <source>
        <dbReference type="Proteomes" id="UP001197114"/>
    </source>
</evidence>
<sequence length="134" mass="13830">MSVEIRDDRGRGVLEAFDADGAALGQIVYFTLDEPGAVPEVAPEAAPEAAPVPVAVAALVPVHTEVAAAHQGEGIAGALAGELYAIAGREGLAVVPLCPYVVKWAERHPEQAPAASDDLTRAALDKVRTDPSAW</sequence>
<feature type="domain" description="N-acetyltransferase" evidence="1">
    <location>
        <begin position="6"/>
        <end position="116"/>
    </location>
</feature>
<dbReference type="PROSITE" id="PS51729">
    <property type="entry name" value="GNAT_YJDJ"/>
    <property type="match status" value="1"/>
</dbReference>
<dbReference type="PANTHER" id="PTHR31435:SF10">
    <property type="entry name" value="BSR4717 PROTEIN"/>
    <property type="match status" value="1"/>
</dbReference>
<gene>
    <name evidence="2" type="ORF">GKQ77_01020</name>
</gene>
<evidence type="ECO:0000313" key="2">
    <source>
        <dbReference type="EMBL" id="MBW5420158.1"/>
    </source>
</evidence>
<dbReference type="Gene3D" id="3.40.630.30">
    <property type="match status" value="1"/>
</dbReference>